<dbReference type="SUPFAM" id="SSF46689">
    <property type="entry name" value="Homeodomain-like"/>
    <property type="match status" value="1"/>
</dbReference>
<keyword evidence="2" id="KW-1185">Reference proteome</keyword>
<dbReference type="Pfam" id="PF04255">
    <property type="entry name" value="DUF433"/>
    <property type="match status" value="1"/>
</dbReference>
<dbReference type="InterPro" id="IPR009057">
    <property type="entry name" value="Homeodomain-like_sf"/>
</dbReference>
<dbReference type="InParanoid" id="A0A1H9GA06"/>
<dbReference type="AlphaFoldDB" id="A0A1H9GA06"/>
<gene>
    <name evidence="1" type="ORF">SAMN05444359_11097</name>
</gene>
<dbReference type="InterPro" id="IPR007367">
    <property type="entry name" value="DUF433"/>
</dbReference>
<sequence>MERSALLDRITLNPEVCHGKPTIRNKRYMVTSMLDYLAGGDTIDELLEEFDDLERDDFLACIAYANTMLKVGESAIIHSIAA</sequence>
<dbReference type="InterPro" id="IPR036388">
    <property type="entry name" value="WH-like_DNA-bd_sf"/>
</dbReference>
<evidence type="ECO:0000313" key="2">
    <source>
        <dbReference type="Proteomes" id="UP000199021"/>
    </source>
</evidence>
<evidence type="ECO:0000313" key="1">
    <source>
        <dbReference type="EMBL" id="SEQ46880.1"/>
    </source>
</evidence>
<reference evidence="2" key="1">
    <citation type="submission" date="2016-10" db="EMBL/GenBank/DDBJ databases">
        <authorList>
            <person name="Varghese N."/>
            <person name="Submissions S."/>
        </authorList>
    </citation>
    <scope>NUCLEOTIDE SEQUENCE [LARGE SCALE GENOMIC DNA]</scope>
    <source>
        <strain evidence="2">DSM 24740</strain>
    </source>
</reference>
<protein>
    <submittedName>
        <fullName evidence="1">Uncharacterized conserved protein, DUF433 family</fullName>
    </submittedName>
</protein>
<dbReference type="RefSeq" id="WP_090168122.1">
    <property type="nucleotide sequence ID" value="NZ_FOFB01000010.1"/>
</dbReference>
<dbReference type="Gene3D" id="1.10.10.10">
    <property type="entry name" value="Winged helix-like DNA-binding domain superfamily/Winged helix DNA-binding domain"/>
    <property type="match status" value="1"/>
</dbReference>
<proteinExistence type="predicted"/>
<dbReference type="EMBL" id="FOFB01000010">
    <property type="protein sequence ID" value="SEQ46880.1"/>
    <property type="molecule type" value="Genomic_DNA"/>
</dbReference>
<accession>A0A1H9GA06</accession>
<organism evidence="1 2">
    <name type="scientific">Neolewinella agarilytica</name>
    <dbReference type="NCBI Taxonomy" id="478744"/>
    <lineage>
        <taxon>Bacteria</taxon>
        <taxon>Pseudomonadati</taxon>
        <taxon>Bacteroidota</taxon>
        <taxon>Saprospiria</taxon>
        <taxon>Saprospirales</taxon>
        <taxon>Lewinellaceae</taxon>
        <taxon>Neolewinella</taxon>
    </lineage>
</organism>
<dbReference type="STRING" id="478744.SAMN05444359_11097"/>
<dbReference type="Proteomes" id="UP000199021">
    <property type="component" value="Unassembled WGS sequence"/>
</dbReference>
<name>A0A1H9GA06_9BACT</name>
<dbReference type="OrthoDB" id="1494556at2"/>